<dbReference type="HOGENOM" id="CLU_103619_0_0_2"/>
<dbReference type="SUPFAM" id="SSF143870">
    <property type="entry name" value="PF0523-like"/>
    <property type="match status" value="1"/>
</dbReference>
<evidence type="ECO:0000313" key="2">
    <source>
        <dbReference type="EMBL" id="CCC38991.1"/>
    </source>
</evidence>
<sequence length="165" mass="18162">MKLVCGKVTIEDVDEFVSIVDKIEKGTGATIQAFDARYIVNQKHINRAIECADRARRRNNNIARDRSIEMLLYAAGRRQITEALEIGVSSGLNRIVVAIDGGNEIEAAKSIESNTLDTPADEVLGSYDPDLVQPYFDITANEIDVVNGDTESLVLERVALLAVER</sequence>
<dbReference type="OrthoDB" id="69587at2157"/>
<organism evidence="2 3">
    <name type="scientific">Haloquadratum walsbyi (strain DSM 16854 / JCM 12705 / C23)</name>
    <dbReference type="NCBI Taxonomy" id="768065"/>
    <lineage>
        <taxon>Archaea</taxon>
        <taxon>Methanobacteriati</taxon>
        <taxon>Methanobacteriota</taxon>
        <taxon>Stenosarchaea group</taxon>
        <taxon>Halobacteria</taxon>
        <taxon>Halobacteriales</taxon>
        <taxon>Haloferacaceae</taxon>
        <taxon>Haloquadratum</taxon>
    </lineage>
</organism>
<dbReference type="PIRSF" id="PIRSF022062">
    <property type="entry name" value="UCP022062"/>
    <property type="match status" value="1"/>
</dbReference>
<evidence type="ECO:0000256" key="1">
    <source>
        <dbReference type="ARBA" id="ARBA00005546"/>
    </source>
</evidence>
<name>G0LFX1_HALWC</name>
<dbReference type="KEGG" id="hwc:Hqrw_1009"/>
<dbReference type="RefSeq" id="WP_014554957.1">
    <property type="nucleotide sequence ID" value="NC_017459.1"/>
</dbReference>
<protein>
    <submittedName>
        <fullName evidence="2">KEOPS complex subunit Cgi121</fullName>
    </submittedName>
</protein>
<dbReference type="InterPro" id="IPR013926">
    <property type="entry name" value="CGI121/TPRKB"/>
</dbReference>
<accession>G0LFX1</accession>
<gene>
    <name evidence="2" type="primary">cgi121</name>
    <name evidence="2" type="ordered locus">Hqrw_1009</name>
</gene>
<dbReference type="Pfam" id="PF08617">
    <property type="entry name" value="CGI-121"/>
    <property type="match status" value="1"/>
</dbReference>
<comment type="similarity">
    <text evidence="1">Belongs to the CGI121/TPRKB family.</text>
</comment>
<dbReference type="InterPro" id="IPR036504">
    <property type="entry name" value="CGI121/TPRKB_sf"/>
</dbReference>
<dbReference type="EMBL" id="FR746099">
    <property type="protein sequence ID" value="CCC38991.1"/>
    <property type="molecule type" value="Genomic_DNA"/>
</dbReference>
<reference evidence="2 3" key="1">
    <citation type="journal article" date="2011" name="PLoS ONE">
        <title>Haloquadratum walsbyi: limited diversity in a global pond.</title>
        <authorList>
            <person name="Dyall-Smith M."/>
            <person name="Pfeiffer F."/>
            <person name="Klee K."/>
            <person name="Palm P."/>
            <person name="Gross K."/>
            <person name="Schuster S.C."/>
            <person name="Rampp M."/>
            <person name="Oesterhelt D."/>
        </authorList>
    </citation>
    <scope>NUCLEOTIDE SEQUENCE [LARGE SCALE GENOMIC DNA]</scope>
    <source>
        <strain evidence="3">DSM 16854 / JCM 12705 / C23</strain>
    </source>
</reference>
<dbReference type="Gene3D" id="3.30.2380.10">
    <property type="entry name" value="CGI121/TPRKB"/>
    <property type="match status" value="1"/>
</dbReference>
<dbReference type="AlphaFoldDB" id="G0LFX1"/>
<dbReference type="Proteomes" id="UP000007954">
    <property type="component" value="Chromosome"/>
</dbReference>
<proteinExistence type="inferred from homology"/>
<dbReference type="NCBIfam" id="NF011465">
    <property type="entry name" value="PRK14886.1-1"/>
    <property type="match status" value="1"/>
</dbReference>
<dbReference type="InterPro" id="IPR016799">
    <property type="entry name" value="UCP022062"/>
</dbReference>
<evidence type="ECO:0000313" key="3">
    <source>
        <dbReference type="Proteomes" id="UP000007954"/>
    </source>
</evidence>
<dbReference type="GeneID" id="12445611"/>